<sequence>SFESILTIDPSLSVSKNKNPNVVLKVAA</sequence>
<evidence type="ECO:0000313" key="1">
    <source>
        <dbReference type="EMBL" id="KKL19348.1"/>
    </source>
</evidence>
<feature type="non-terminal residue" evidence="1">
    <location>
        <position position="1"/>
    </location>
</feature>
<proteinExistence type="predicted"/>
<organism evidence="1">
    <name type="scientific">marine sediment metagenome</name>
    <dbReference type="NCBI Taxonomy" id="412755"/>
    <lineage>
        <taxon>unclassified sequences</taxon>
        <taxon>metagenomes</taxon>
        <taxon>ecological metagenomes</taxon>
    </lineage>
</organism>
<comment type="caution">
    <text evidence="1">The sequence shown here is derived from an EMBL/GenBank/DDBJ whole genome shotgun (WGS) entry which is preliminary data.</text>
</comment>
<dbReference type="AlphaFoldDB" id="A0A0F9E5N1"/>
<protein>
    <submittedName>
        <fullName evidence="1">Uncharacterized protein</fullName>
    </submittedName>
</protein>
<dbReference type="EMBL" id="LAZR01038518">
    <property type="protein sequence ID" value="KKL19348.1"/>
    <property type="molecule type" value="Genomic_DNA"/>
</dbReference>
<accession>A0A0F9E5N1</accession>
<reference evidence="1" key="1">
    <citation type="journal article" date="2015" name="Nature">
        <title>Complex archaea that bridge the gap between prokaryotes and eukaryotes.</title>
        <authorList>
            <person name="Spang A."/>
            <person name="Saw J.H."/>
            <person name="Jorgensen S.L."/>
            <person name="Zaremba-Niedzwiedzka K."/>
            <person name="Martijn J."/>
            <person name="Lind A.E."/>
            <person name="van Eijk R."/>
            <person name="Schleper C."/>
            <person name="Guy L."/>
            <person name="Ettema T.J."/>
        </authorList>
    </citation>
    <scope>NUCLEOTIDE SEQUENCE</scope>
</reference>
<gene>
    <name evidence="1" type="ORF">LCGC14_2466350</name>
</gene>
<name>A0A0F9E5N1_9ZZZZ</name>